<evidence type="ECO:0000313" key="2">
    <source>
        <dbReference type="EMBL" id="DAC75136.1"/>
    </source>
</evidence>
<reference evidence="2" key="5">
    <citation type="journal article" date="2017" name="Genome Announc.">
        <title>Complete Circularized Genome Sequences of Four Strains of Elizabethkingia anophelis, Including Two Novel Strains Isolated from Wild-Caught Anopheles sinensis.</title>
        <authorList>
            <person name="Pei D."/>
            <person name="Nicholson A.C."/>
            <person name="Jiang J."/>
            <person name="Chen H."/>
            <person name="Whitney A.M."/>
            <person name="Villarma A."/>
            <person name="Bell M."/>
            <person name="Humrighouse B."/>
            <person name="Rowe L.A."/>
            <person name="Sheth M."/>
            <person name="Batra D."/>
            <person name="Juieng P."/>
            <person name="Loparev V.N."/>
            <person name="McQuiston J.R."/>
            <person name="Lan Y."/>
            <person name="Ma Y."/>
            <person name="Xu J."/>
        </authorList>
    </citation>
    <scope>NUCLEOTIDE SEQUENCE</scope>
</reference>
<protein>
    <submittedName>
        <fullName evidence="2">Uncharacterized protein</fullName>
    </submittedName>
</protein>
<keyword evidence="1" id="KW-0812">Transmembrane</keyword>
<evidence type="ECO:0000256" key="1">
    <source>
        <dbReference type="SAM" id="Phobius"/>
    </source>
</evidence>
<organism evidence="2">
    <name type="scientific">Elizabethkingia anophelis</name>
    <dbReference type="NCBI Taxonomy" id="1117645"/>
    <lineage>
        <taxon>Bacteria</taxon>
        <taxon>Pseudomonadati</taxon>
        <taxon>Bacteroidota</taxon>
        <taxon>Flavobacteriia</taxon>
        <taxon>Flavobacteriales</taxon>
        <taxon>Weeksellaceae</taxon>
        <taxon>Elizabethkingia</taxon>
    </lineage>
</organism>
<reference evidence="2" key="1">
    <citation type="journal article" date="2014" name="Genome Biol. Evol.">
        <title>Comparative genomic analysis of malaria mosquito vector-associated novel pathogen Elizabethkingia anophelis.</title>
        <authorList>
            <person name="Teo J."/>
            <person name="Tan S.Y."/>
            <person name="Liu Y."/>
            <person name="Tay M."/>
            <person name="Ding Y."/>
            <person name="Li Y."/>
            <person name="Kjelleberg S."/>
            <person name="Givskov M."/>
            <person name="Lin R.T."/>
            <person name="Yang L."/>
        </authorList>
    </citation>
    <scope>NUCLEOTIDE SEQUENCE</scope>
</reference>
<reference evidence="2" key="4">
    <citation type="journal article" date="2016" name="Sci. Rep.">
        <title>Genomic epidemiology and global diversity of the emerging bacterial pathogen Elizabethkingia anophelis.</title>
        <authorList>
            <person name="Breurec S."/>
            <person name="Criscuolo A."/>
            <person name="Diancourt L."/>
            <person name="Rendueles O."/>
            <person name="Vandenbogaert M."/>
            <person name="Passet V."/>
            <person name="Caro V."/>
            <person name="Rocha E.P."/>
            <person name="Touchon M."/>
            <person name="Brisse S."/>
        </authorList>
    </citation>
    <scope>NUCLEOTIDE SEQUENCE</scope>
</reference>
<name>A0A455ZEF1_9FLAO</name>
<reference evidence="2" key="7">
    <citation type="journal article" date="2017" name="Sci. Rep.">
        <title>Genomic features, phylogenetic relationships, and comparative genomics of Elizabethkingia anophelis strain EM361-97 isolated in Taiwan.</title>
        <authorList>
            <person name="Lin J.N."/>
            <person name="Lai C.H."/>
            <person name="Yang C.H."/>
            <person name="Huang Y.H."/>
            <person name="Lin H.H."/>
        </authorList>
    </citation>
    <scope>NUCLEOTIDE SEQUENCE</scope>
</reference>
<feature type="transmembrane region" description="Helical" evidence="1">
    <location>
        <begin position="33"/>
        <end position="49"/>
    </location>
</feature>
<keyword evidence="1" id="KW-1133">Transmembrane helix</keyword>
<keyword evidence="1" id="KW-0472">Membrane</keyword>
<proteinExistence type="predicted"/>
<dbReference type="RefSeq" id="WP_164504596.1">
    <property type="nucleotide sequence ID" value="NZ_CP016374.1"/>
</dbReference>
<sequence length="50" mass="5595">MTTGIISLFYSVLFLGVSWELKKEGYPKWKKNVVATFLAIIISMLCAVLA</sequence>
<gene>
    <name evidence="2" type="primary">ICEEaII(6)_F3201_78585_78433</name>
</gene>
<reference evidence="2" key="2">
    <citation type="journal article" date="2014" name="PLoS ONE">
        <title>Insights from the genome annotation of Elizabethkingia anophelis from the malaria vector Anopheles gambiae.</title>
        <authorList>
            <person name="Kukutla P."/>
            <person name="Lindberg B.G."/>
            <person name="Pei D."/>
            <person name="Rayl M."/>
            <person name="Yu W."/>
            <person name="Steritz M."/>
            <person name="Faye I."/>
            <person name="Xu J."/>
        </authorList>
    </citation>
    <scope>NUCLEOTIDE SEQUENCE</scope>
</reference>
<reference evidence="2" key="3">
    <citation type="journal article" date="2016" name="Genome Announc.">
        <title>Complete Genome Sequences of Four Strains from the 2015-2016 Elizabethkingia anophelis Outbreak.</title>
        <authorList>
            <person name="Nicholson A.C."/>
            <person name="Whitney A.M."/>
            <person name="Emery B.D."/>
            <person name="Bell M.E."/>
            <person name="Gartin J.T."/>
            <person name="Humrighouse B.W."/>
            <person name="Loparev V.N."/>
            <person name="Batra D."/>
            <person name="Sheth M."/>
            <person name="Rowe L.A."/>
            <person name="Juieng P."/>
            <person name="Knipe K."/>
            <person name="Gulvik C."/>
            <person name="McQuiston J.R."/>
        </authorList>
    </citation>
    <scope>NUCLEOTIDE SEQUENCE</scope>
</reference>
<dbReference type="EMBL" id="BK010600">
    <property type="protein sequence ID" value="DAC75136.1"/>
    <property type="molecule type" value="Genomic_DNA"/>
</dbReference>
<reference evidence="2" key="6">
    <citation type="journal article" date="2017" name="Nat. Commun.">
        <title>Evolutionary dynamics and genomic features of the Elizabethkingia anophelis 2015 to 2016 Wisconsin outbreak strain.</title>
        <authorList>
            <person name="Perrin A."/>
            <person name="Larsonneur E."/>
            <person name="Nicholson A.C."/>
            <person name="Edwards D.J."/>
            <person name="Gundlach K.M."/>
            <person name="Whitney A.M."/>
            <person name="Gulvik C.A."/>
            <person name="Bell M.E."/>
            <person name="Rendueles O."/>
            <person name="Cury J."/>
            <person name="Hugon P."/>
            <person name="Clermont D."/>
            <person name="Enouf V."/>
            <person name="Loparev V."/>
            <person name="Juieng P."/>
            <person name="Monson T."/>
            <person name="Warshauer D."/>
            <person name="Elbadawi L.I."/>
            <person name="Walters M.S."/>
            <person name="Crist M.B."/>
            <person name="Noble-Wang J."/>
            <person name="Borlaug G."/>
            <person name="Rocha E.P.C."/>
            <person name="Criscuolo A."/>
            <person name="Touchon M."/>
            <person name="Davis J.P."/>
            <person name="Holt K.E."/>
            <person name="McQuiston J.R."/>
            <person name="Brisse S."/>
        </authorList>
    </citation>
    <scope>NUCLEOTIDE SEQUENCE</scope>
</reference>
<accession>A0A455ZEF1</accession>
<reference evidence="2" key="8">
    <citation type="journal article" date="2018" name="J. ISSAAS">
        <title>In Silico Identification of Three Types of Integrative and Conjugative Elements (ICEs) in Elizabethkingia anophelis Strains Isolated from Around the World.</title>
        <authorList>
            <person name="Xu J."/>
            <person name="Pei D."/>
            <person name="Nicholson A."/>
            <person name="Lan Y."/>
            <person name="Xia Q."/>
        </authorList>
    </citation>
    <scope>NUCLEOTIDE SEQUENCE</scope>
</reference>
<dbReference type="AlphaFoldDB" id="A0A455ZEF1"/>